<feature type="transmembrane region" description="Helical" evidence="6">
    <location>
        <begin position="23"/>
        <end position="44"/>
    </location>
</feature>
<keyword evidence="4 6" id="KW-0472">Membrane</keyword>
<comment type="caution">
    <text evidence="8">The sequence shown here is derived from an EMBL/GenBank/DDBJ whole genome shotgun (WGS) entry which is preliminary data.</text>
</comment>
<name>A0A941EEJ3_9ACTN</name>
<dbReference type="AlphaFoldDB" id="A0A941EEJ3"/>
<accession>A0A941EEJ3</accession>
<dbReference type="PANTHER" id="PTHR38480:SF1">
    <property type="entry name" value="SLR0254 PROTEIN"/>
    <property type="match status" value="1"/>
</dbReference>
<evidence type="ECO:0000256" key="1">
    <source>
        <dbReference type="ARBA" id="ARBA00004141"/>
    </source>
</evidence>
<dbReference type="EMBL" id="JAGSOH010000107">
    <property type="protein sequence ID" value="MBR7829956.1"/>
    <property type="molecule type" value="Genomic_DNA"/>
</dbReference>
<dbReference type="InterPro" id="IPR010432">
    <property type="entry name" value="RDD"/>
</dbReference>
<keyword evidence="3 6" id="KW-1133">Transmembrane helix</keyword>
<evidence type="ECO:0000313" key="8">
    <source>
        <dbReference type="EMBL" id="MBR7829956.1"/>
    </source>
</evidence>
<dbReference type="Proteomes" id="UP000676325">
    <property type="component" value="Unassembled WGS sequence"/>
</dbReference>
<feature type="transmembrane region" description="Helical" evidence="6">
    <location>
        <begin position="113"/>
        <end position="137"/>
    </location>
</feature>
<evidence type="ECO:0000259" key="7">
    <source>
        <dbReference type="Pfam" id="PF06271"/>
    </source>
</evidence>
<sequence length="289" mass="30460">MSELVVAEGVALELRPARLGSRAAALVLDLLLMGVLYEVCYQLLKALAGSGASSDTIYALNIVSLLLVAIGYPLVCETVSSGRSVGKLAAGLRVVRLDGGPERFRHAMVRAMALLFADIGLPITLISGLPVLILLGLPGAVAVACSRQGRRLGDLLAGTIVVRERTEAGVGTMPMPPHPELARWAAAARVEDVPPGLILAARQLLSRVFELDRSAAGELTEELARQVAEYVTPHPPRGVAPYQYLVVVTAERYRREVGGQPGSSSGRSPAYTGPRPGFPGRRTGARSAS</sequence>
<feature type="domain" description="RDD" evidence="7">
    <location>
        <begin position="17"/>
        <end position="158"/>
    </location>
</feature>
<proteinExistence type="predicted"/>
<dbReference type="RefSeq" id="WP_212521085.1">
    <property type="nucleotide sequence ID" value="NZ_JAGSOH010000107.1"/>
</dbReference>
<dbReference type="GO" id="GO:0016020">
    <property type="term" value="C:membrane"/>
    <property type="evidence" value="ECO:0007669"/>
    <property type="project" value="UniProtKB-SubCell"/>
</dbReference>
<evidence type="ECO:0000256" key="2">
    <source>
        <dbReference type="ARBA" id="ARBA00022692"/>
    </source>
</evidence>
<feature type="compositionally biased region" description="Low complexity" evidence="5">
    <location>
        <begin position="262"/>
        <end position="282"/>
    </location>
</feature>
<evidence type="ECO:0000256" key="4">
    <source>
        <dbReference type="ARBA" id="ARBA00023136"/>
    </source>
</evidence>
<keyword evidence="2 6" id="KW-0812">Transmembrane</keyword>
<keyword evidence="9" id="KW-1185">Reference proteome</keyword>
<dbReference type="PANTHER" id="PTHR38480">
    <property type="entry name" value="SLR0254 PROTEIN"/>
    <property type="match status" value="1"/>
</dbReference>
<feature type="transmembrane region" description="Helical" evidence="6">
    <location>
        <begin position="56"/>
        <end position="75"/>
    </location>
</feature>
<dbReference type="Pfam" id="PF06271">
    <property type="entry name" value="RDD"/>
    <property type="match status" value="1"/>
</dbReference>
<comment type="subcellular location">
    <subcellularLocation>
        <location evidence="1">Membrane</location>
        <topology evidence="1">Multi-pass membrane protein</topology>
    </subcellularLocation>
</comment>
<feature type="region of interest" description="Disordered" evidence="5">
    <location>
        <begin position="256"/>
        <end position="289"/>
    </location>
</feature>
<organism evidence="8 9">
    <name type="scientific">Actinospica acidithermotolerans</name>
    <dbReference type="NCBI Taxonomy" id="2828514"/>
    <lineage>
        <taxon>Bacteria</taxon>
        <taxon>Bacillati</taxon>
        <taxon>Actinomycetota</taxon>
        <taxon>Actinomycetes</taxon>
        <taxon>Catenulisporales</taxon>
        <taxon>Actinospicaceae</taxon>
        <taxon>Actinospica</taxon>
    </lineage>
</organism>
<evidence type="ECO:0000256" key="5">
    <source>
        <dbReference type="SAM" id="MobiDB-lite"/>
    </source>
</evidence>
<evidence type="ECO:0000256" key="6">
    <source>
        <dbReference type="SAM" id="Phobius"/>
    </source>
</evidence>
<evidence type="ECO:0000313" key="9">
    <source>
        <dbReference type="Proteomes" id="UP000676325"/>
    </source>
</evidence>
<gene>
    <name evidence="8" type="ORF">KDK95_26875</name>
</gene>
<protein>
    <submittedName>
        <fullName evidence="8">RDD family protein</fullName>
    </submittedName>
</protein>
<evidence type="ECO:0000256" key="3">
    <source>
        <dbReference type="ARBA" id="ARBA00022989"/>
    </source>
</evidence>
<reference evidence="8" key="1">
    <citation type="submission" date="2021-04" db="EMBL/GenBank/DDBJ databases">
        <title>Genome based classification of Actinospica acidithermotolerans sp. nov., an actinobacterium isolated from an Indonesian hot spring.</title>
        <authorList>
            <person name="Kusuma A.B."/>
            <person name="Putra K.E."/>
            <person name="Nafisah S."/>
            <person name="Loh J."/>
            <person name="Nouioui I."/>
            <person name="Goodfellow M."/>
        </authorList>
    </citation>
    <scope>NUCLEOTIDE SEQUENCE</scope>
    <source>
        <strain evidence="8">MGRD01-02</strain>
    </source>
</reference>